<protein>
    <submittedName>
        <fullName evidence="1">Uncharacterized protein</fullName>
    </submittedName>
</protein>
<evidence type="ECO:0000313" key="1">
    <source>
        <dbReference type="EMBL" id="KAJ5083996.1"/>
    </source>
</evidence>
<dbReference type="Proteomes" id="UP001141434">
    <property type="component" value="Unassembled WGS sequence"/>
</dbReference>
<reference evidence="1" key="1">
    <citation type="submission" date="2022-11" db="EMBL/GenBank/DDBJ databases">
        <authorList>
            <person name="Petersen C."/>
        </authorList>
    </citation>
    <scope>NUCLEOTIDE SEQUENCE</scope>
    <source>
        <strain evidence="1">IBT 34128</strain>
    </source>
</reference>
<sequence>MDALNEWSTTLLENPPVPENNPYTNTWYSNSDKSLPHILNDGDFADTPGSTISDDVSKTMRKHFRPGALAYIWSRENAFIVKISRKVEGKPPCDFDLSNWGIDEVYCDGGTAYFFTTPFDTSNLSKRTMDAPAGYKSLSDYDMTPDILIRSSIVAQASSGYFKQWTLEESLDFFSTETDMPIEMFNAPICDLDKVKNWDNNKGMGYSYKNTELRQNIKFCVDQKDQNGVKWPYQWNKFLW</sequence>
<proteinExistence type="predicted"/>
<comment type="caution">
    <text evidence="1">The sequence shown here is derived from an EMBL/GenBank/DDBJ whole genome shotgun (WGS) entry which is preliminary data.</text>
</comment>
<organism evidence="1 2">
    <name type="scientific">Penicillium alfredii</name>
    <dbReference type="NCBI Taxonomy" id="1506179"/>
    <lineage>
        <taxon>Eukaryota</taxon>
        <taxon>Fungi</taxon>
        <taxon>Dikarya</taxon>
        <taxon>Ascomycota</taxon>
        <taxon>Pezizomycotina</taxon>
        <taxon>Eurotiomycetes</taxon>
        <taxon>Eurotiomycetidae</taxon>
        <taxon>Eurotiales</taxon>
        <taxon>Aspergillaceae</taxon>
        <taxon>Penicillium</taxon>
    </lineage>
</organism>
<dbReference type="GeneID" id="81398269"/>
<accession>A0A9W9ELN9</accession>
<dbReference type="RefSeq" id="XP_056507393.1">
    <property type="nucleotide sequence ID" value="XM_056659100.1"/>
</dbReference>
<gene>
    <name evidence="1" type="ORF">NUU61_008575</name>
</gene>
<dbReference type="AlphaFoldDB" id="A0A9W9ELN9"/>
<keyword evidence="2" id="KW-1185">Reference proteome</keyword>
<reference evidence="1" key="2">
    <citation type="journal article" date="2023" name="IMA Fungus">
        <title>Comparative genomic study of the Penicillium genus elucidates a diverse pangenome and 15 lateral gene transfer events.</title>
        <authorList>
            <person name="Petersen C."/>
            <person name="Sorensen T."/>
            <person name="Nielsen M.R."/>
            <person name="Sondergaard T.E."/>
            <person name="Sorensen J.L."/>
            <person name="Fitzpatrick D.A."/>
            <person name="Frisvad J.C."/>
            <person name="Nielsen K.L."/>
        </authorList>
    </citation>
    <scope>NUCLEOTIDE SEQUENCE</scope>
    <source>
        <strain evidence="1">IBT 34128</strain>
    </source>
</reference>
<evidence type="ECO:0000313" key="2">
    <source>
        <dbReference type="Proteomes" id="UP001141434"/>
    </source>
</evidence>
<name>A0A9W9ELN9_9EURO</name>
<dbReference type="EMBL" id="JAPMSZ010000011">
    <property type="protein sequence ID" value="KAJ5083996.1"/>
    <property type="molecule type" value="Genomic_DNA"/>
</dbReference>